<dbReference type="EMBL" id="UOEK01000392">
    <property type="protein sequence ID" value="VAW07261.1"/>
    <property type="molecule type" value="Genomic_DNA"/>
</dbReference>
<feature type="non-terminal residue" evidence="2">
    <location>
        <position position="72"/>
    </location>
</feature>
<evidence type="ECO:0000313" key="2">
    <source>
        <dbReference type="EMBL" id="VAW07261.1"/>
    </source>
</evidence>
<sequence>MPIDNVFADLVSWAIYLAGSVALGGVIFSDRFLRRKAPAVVVAYGWLVAIAGTAAAFMVELYPAAVGLSLGA</sequence>
<protein>
    <submittedName>
        <fullName evidence="2">Uncharacterized protein</fullName>
    </submittedName>
</protein>
<reference evidence="2" key="1">
    <citation type="submission" date="2018-06" db="EMBL/GenBank/DDBJ databases">
        <authorList>
            <person name="Zhirakovskaya E."/>
        </authorList>
    </citation>
    <scope>NUCLEOTIDE SEQUENCE</scope>
</reference>
<proteinExistence type="predicted"/>
<organism evidence="2">
    <name type="scientific">hydrothermal vent metagenome</name>
    <dbReference type="NCBI Taxonomy" id="652676"/>
    <lineage>
        <taxon>unclassified sequences</taxon>
        <taxon>metagenomes</taxon>
        <taxon>ecological metagenomes</taxon>
    </lineage>
</organism>
<keyword evidence="1" id="KW-1133">Transmembrane helix</keyword>
<accession>A0A3B0SLW6</accession>
<feature type="transmembrane region" description="Helical" evidence="1">
    <location>
        <begin position="40"/>
        <end position="59"/>
    </location>
</feature>
<feature type="transmembrane region" description="Helical" evidence="1">
    <location>
        <begin position="6"/>
        <end position="28"/>
    </location>
</feature>
<name>A0A3B0SLW6_9ZZZZ</name>
<keyword evidence="1" id="KW-0812">Transmembrane</keyword>
<dbReference type="AlphaFoldDB" id="A0A3B0SLW6"/>
<keyword evidence="1" id="KW-0472">Membrane</keyword>
<gene>
    <name evidence="2" type="ORF">MNBD_ACTINO02-2499</name>
</gene>
<evidence type="ECO:0000256" key="1">
    <source>
        <dbReference type="SAM" id="Phobius"/>
    </source>
</evidence>